<proteinExistence type="predicted"/>
<name>A0ABY5JY22_9BACI</name>
<accession>A0ABY5JY22</accession>
<gene>
    <name evidence="1" type="ORF">NP439_06755</name>
</gene>
<evidence type="ECO:0000313" key="2">
    <source>
        <dbReference type="Proteomes" id="UP001059773"/>
    </source>
</evidence>
<dbReference type="Proteomes" id="UP001059773">
    <property type="component" value="Chromosome"/>
</dbReference>
<protein>
    <submittedName>
        <fullName evidence="1">Uncharacterized protein</fullName>
    </submittedName>
</protein>
<reference evidence="1" key="1">
    <citation type="submission" date="2022-07" db="EMBL/GenBank/DDBJ databases">
        <title>FELIX.</title>
        <authorList>
            <person name="Wan K.H."/>
            <person name="Park S."/>
            <person name="Lawrence Q."/>
            <person name="Eichenberger J.P."/>
            <person name="Booth B.W."/>
            <person name="Piaggio A.J."/>
            <person name="Chandler J.C."/>
            <person name="Franklin A.B."/>
            <person name="Celniker S.E."/>
        </authorList>
    </citation>
    <scope>NUCLEOTIDE SEQUENCE</scope>
    <source>
        <strain evidence="1">QA-1986 374</strain>
    </source>
</reference>
<sequence>MSVSFYPLPSIMFVNSLRLVKGRLPRECVSEEDLSVDSFA</sequence>
<evidence type="ECO:0000313" key="1">
    <source>
        <dbReference type="EMBL" id="UUI04347.1"/>
    </source>
</evidence>
<keyword evidence="2" id="KW-1185">Reference proteome</keyword>
<dbReference type="EMBL" id="CP101914">
    <property type="protein sequence ID" value="UUI04347.1"/>
    <property type="molecule type" value="Genomic_DNA"/>
</dbReference>
<dbReference type="RefSeq" id="WP_256709262.1">
    <property type="nucleotide sequence ID" value="NZ_CP101914.1"/>
</dbReference>
<organism evidence="1 2">
    <name type="scientific">Oceanobacillus jeddahense</name>
    <dbReference type="NCBI Taxonomy" id="1462527"/>
    <lineage>
        <taxon>Bacteria</taxon>
        <taxon>Bacillati</taxon>
        <taxon>Bacillota</taxon>
        <taxon>Bacilli</taxon>
        <taxon>Bacillales</taxon>
        <taxon>Bacillaceae</taxon>
        <taxon>Oceanobacillus</taxon>
    </lineage>
</organism>